<comment type="subcellular location">
    <subcellularLocation>
        <location evidence="1">Membrane</location>
    </subcellularLocation>
</comment>
<dbReference type="InterPro" id="IPR000711">
    <property type="entry name" value="ATPase_OSCP/dsu"/>
</dbReference>
<evidence type="ECO:0000256" key="3">
    <source>
        <dbReference type="ARBA" id="ARBA00022781"/>
    </source>
</evidence>
<organism evidence="7 8">
    <name type="scientific">Candidatus Roizmanbacteria bacterium GW2011_GWA2_34_18</name>
    <dbReference type="NCBI Taxonomy" id="1618477"/>
    <lineage>
        <taxon>Bacteria</taxon>
        <taxon>Candidatus Roizmaniibacteriota</taxon>
    </lineage>
</organism>
<accession>A0A0G0DDR1</accession>
<gene>
    <name evidence="7" type="ORF">UR54_C0002G0004</name>
</gene>
<sequence length="94" mass="10748">MKINPKLKDDLKSFLMEKIQKEQNLVVVYSVDNLDIDEKKALEKKFTDLNWKEAVYKIDKSIIAGIIIKIGSRTVDMSLAGSLSKLSNNLYEID</sequence>
<evidence type="ECO:0000313" key="7">
    <source>
        <dbReference type="EMBL" id="KKP61405.1"/>
    </source>
</evidence>
<evidence type="ECO:0000256" key="2">
    <source>
        <dbReference type="ARBA" id="ARBA00022448"/>
    </source>
</evidence>
<dbReference type="Proteomes" id="UP000034688">
    <property type="component" value="Unassembled WGS sequence"/>
</dbReference>
<dbReference type="Pfam" id="PF00213">
    <property type="entry name" value="OSCP"/>
    <property type="match status" value="1"/>
</dbReference>
<evidence type="ECO:0000256" key="4">
    <source>
        <dbReference type="ARBA" id="ARBA00023065"/>
    </source>
</evidence>
<keyword evidence="2" id="KW-0813">Transport</keyword>
<keyword evidence="4" id="KW-0406">Ion transport</keyword>
<name>A0A0G0DDR1_9BACT</name>
<proteinExistence type="predicted"/>
<keyword evidence="5" id="KW-0472">Membrane</keyword>
<keyword evidence="6" id="KW-0066">ATP synthesis</keyword>
<evidence type="ECO:0000256" key="5">
    <source>
        <dbReference type="ARBA" id="ARBA00023136"/>
    </source>
</evidence>
<evidence type="ECO:0000313" key="8">
    <source>
        <dbReference type="Proteomes" id="UP000034688"/>
    </source>
</evidence>
<evidence type="ECO:0000256" key="6">
    <source>
        <dbReference type="ARBA" id="ARBA00023310"/>
    </source>
</evidence>
<keyword evidence="3" id="KW-0375">Hydrogen ion transport</keyword>
<evidence type="ECO:0000256" key="1">
    <source>
        <dbReference type="ARBA" id="ARBA00004370"/>
    </source>
</evidence>
<dbReference type="AlphaFoldDB" id="A0A0G0DDR1"/>
<dbReference type="PRINTS" id="PR00125">
    <property type="entry name" value="ATPASEDELTA"/>
</dbReference>
<comment type="caution">
    <text evidence="7">The sequence shown here is derived from an EMBL/GenBank/DDBJ whole genome shotgun (WGS) entry which is preliminary data.</text>
</comment>
<protein>
    <submittedName>
        <fullName evidence="7">ATP synthase subunit delta</fullName>
    </submittedName>
</protein>
<dbReference type="GO" id="GO:0046933">
    <property type="term" value="F:proton-transporting ATP synthase activity, rotational mechanism"/>
    <property type="evidence" value="ECO:0007669"/>
    <property type="project" value="InterPro"/>
</dbReference>
<dbReference type="EMBL" id="LBPP01000002">
    <property type="protein sequence ID" value="KKP61405.1"/>
    <property type="molecule type" value="Genomic_DNA"/>
</dbReference>
<dbReference type="GO" id="GO:0016020">
    <property type="term" value="C:membrane"/>
    <property type="evidence" value="ECO:0007669"/>
    <property type="project" value="UniProtKB-SubCell"/>
</dbReference>
<reference evidence="7 8" key="1">
    <citation type="journal article" date="2015" name="Nature">
        <title>rRNA introns, odd ribosomes, and small enigmatic genomes across a large radiation of phyla.</title>
        <authorList>
            <person name="Brown C.T."/>
            <person name="Hug L.A."/>
            <person name="Thomas B.C."/>
            <person name="Sharon I."/>
            <person name="Castelle C.J."/>
            <person name="Singh A."/>
            <person name="Wilkins M.J."/>
            <person name="Williams K.H."/>
            <person name="Banfield J.F."/>
        </authorList>
    </citation>
    <scope>NUCLEOTIDE SEQUENCE [LARGE SCALE GENOMIC DNA]</scope>
</reference>
<dbReference type="STRING" id="1618477.UR54_C0002G0004"/>